<dbReference type="InterPro" id="IPR010161">
    <property type="entry name" value="Peptidase_M20B"/>
</dbReference>
<keyword evidence="3 7" id="KW-0479">Metal-binding</keyword>
<dbReference type="NCBIfam" id="TIGR01882">
    <property type="entry name" value="peptidase-T"/>
    <property type="match status" value="1"/>
</dbReference>
<keyword evidence="4 7" id="KW-0378">Hydrolase</keyword>
<keyword evidence="5 7" id="KW-0862">Zinc</keyword>
<evidence type="ECO:0000256" key="7">
    <source>
        <dbReference type="HAMAP-Rule" id="MF_00550"/>
    </source>
</evidence>
<comment type="cofactor">
    <cofactor evidence="7">
        <name>Zn(2+)</name>
        <dbReference type="ChEBI" id="CHEBI:29105"/>
    </cofactor>
    <text evidence="7">Binds 2 Zn(2+) ions per subunit.</text>
</comment>
<sequence>MIDKQKLIARFISYVTIDTESDPNSETTPSSEKQWNLAKKLAKELEGMGMEDVSIDKNAYVMATLPSNVGHEVPTIGFISHFDTTPDYTGANVNPQIIENYDGKDIVLDAKENIVLSPDYFEDLLLYKGQTLITTDGTTLLGADDKAGITEIMEAMKYLLAHPEIKHGKIRVGFTPDEEIGRGAHKFDVEKFGADWAYTMDGSQIGELEYENFNAAGAKVKVKGKIVHPGYAKGKMVNSMLIANEFIAALPQYEIPQETEGYEGFFHLYSISGKVEETHLEYIIRDHDRQKFEDRKALIQEIAATMNKAYGRAVIELELKDQYYNMREKVEPVMHIVAIAEEAMKELGIKPLIKAIRGGTDGSQLSYMGLPCPNIFAGGHNFHGRYEYVPVESMIKATEVIVKIAELTAEKFDR</sequence>
<dbReference type="EC" id="3.4.11.4" evidence="7"/>
<dbReference type="NCBIfam" id="NF009920">
    <property type="entry name" value="PRK13381.1"/>
    <property type="match status" value="1"/>
</dbReference>
<evidence type="ECO:0000256" key="4">
    <source>
        <dbReference type="ARBA" id="ARBA00022801"/>
    </source>
</evidence>
<dbReference type="InterPro" id="IPR002933">
    <property type="entry name" value="Peptidase_M20"/>
</dbReference>
<feature type="binding site" evidence="7">
    <location>
        <position position="179"/>
    </location>
    <ligand>
        <name>Zn(2+)</name>
        <dbReference type="ChEBI" id="CHEBI:29105"/>
        <label>2</label>
    </ligand>
</feature>
<gene>
    <name evidence="7 9" type="primary">pepT</name>
    <name evidence="9" type="ORF">ACFQ1M_18175</name>
</gene>
<comment type="caution">
    <text evidence="9">The sequence shown here is derived from an EMBL/GenBank/DDBJ whole genome shotgun (WGS) entry which is preliminary data.</text>
</comment>
<dbReference type="PROSITE" id="PS00758">
    <property type="entry name" value="ARGE_DAPE_CPG2_1"/>
    <property type="match status" value="1"/>
</dbReference>
<keyword evidence="7" id="KW-0963">Cytoplasm</keyword>
<feature type="binding site" evidence="7">
    <location>
        <position position="81"/>
    </location>
    <ligand>
        <name>Zn(2+)</name>
        <dbReference type="ChEBI" id="CHEBI:29105"/>
        <label>1</label>
    </ligand>
</feature>
<dbReference type="InterPro" id="IPR036264">
    <property type="entry name" value="Bact_exopeptidase_dim_dom"/>
</dbReference>
<comment type="catalytic activity">
    <reaction evidence="7">
        <text>Release of the N-terminal residue from a tripeptide.</text>
        <dbReference type="EC" id="3.4.11.4"/>
    </reaction>
</comment>
<dbReference type="InterPro" id="IPR001261">
    <property type="entry name" value="ArgE/DapE_CS"/>
</dbReference>
<feature type="domain" description="Peptidase M20 dimerisation" evidence="8">
    <location>
        <begin position="210"/>
        <end position="311"/>
    </location>
</feature>
<dbReference type="PIRSF" id="PIRSF037215">
    <property type="entry name" value="Peptidase_M20B"/>
    <property type="match status" value="1"/>
</dbReference>
<evidence type="ECO:0000313" key="9">
    <source>
        <dbReference type="EMBL" id="MFD0864148.1"/>
    </source>
</evidence>
<evidence type="ECO:0000256" key="1">
    <source>
        <dbReference type="ARBA" id="ARBA00009692"/>
    </source>
</evidence>
<evidence type="ECO:0000256" key="3">
    <source>
        <dbReference type="ARBA" id="ARBA00022723"/>
    </source>
</evidence>
<keyword evidence="6 7" id="KW-0482">Metalloprotease</keyword>
<dbReference type="PANTHER" id="PTHR42994">
    <property type="entry name" value="PEPTIDASE T"/>
    <property type="match status" value="1"/>
</dbReference>
<comment type="similarity">
    <text evidence="1 7">Belongs to the peptidase M20B family.</text>
</comment>
<name>A0ABW3D240_9FLAO</name>
<feature type="binding site" evidence="7">
    <location>
        <position position="201"/>
    </location>
    <ligand>
        <name>Zn(2+)</name>
        <dbReference type="ChEBI" id="CHEBI:29105"/>
        <label>1</label>
    </ligand>
</feature>
<feature type="binding site" evidence="7">
    <location>
        <position position="144"/>
    </location>
    <ligand>
        <name>Zn(2+)</name>
        <dbReference type="ChEBI" id="CHEBI:29105"/>
        <label>1</label>
    </ligand>
</feature>
<dbReference type="Gene3D" id="3.30.70.360">
    <property type="match status" value="1"/>
</dbReference>
<comment type="function">
    <text evidence="7">Cleaves the N-terminal amino acid of tripeptides.</text>
</comment>
<dbReference type="GO" id="GO:0045148">
    <property type="term" value="F:tripeptide aminopeptidase activity"/>
    <property type="evidence" value="ECO:0007669"/>
    <property type="project" value="UniProtKB-EC"/>
</dbReference>
<evidence type="ECO:0000313" key="10">
    <source>
        <dbReference type="Proteomes" id="UP001596978"/>
    </source>
</evidence>
<dbReference type="PANTHER" id="PTHR42994:SF1">
    <property type="entry name" value="PEPTIDASE T"/>
    <property type="match status" value="1"/>
</dbReference>
<evidence type="ECO:0000259" key="8">
    <source>
        <dbReference type="Pfam" id="PF07687"/>
    </source>
</evidence>
<organism evidence="9 10">
    <name type="scientific">Sungkyunkwania multivorans</name>
    <dbReference type="NCBI Taxonomy" id="1173618"/>
    <lineage>
        <taxon>Bacteria</taxon>
        <taxon>Pseudomonadati</taxon>
        <taxon>Bacteroidota</taxon>
        <taxon>Flavobacteriia</taxon>
        <taxon>Flavobacteriales</taxon>
        <taxon>Flavobacteriaceae</taxon>
        <taxon>Sungkyunkwania</taxon>
    </lineage>
</organism>
<dbReference type="Pfam" id="PF01546">
    <property type="entry name" value="Peptidase_M20"/>
    <property type="match status" value="1"/>
</dbReference>
<feature type="binding site" evidence="7">
    <location>
        <position position="144"/>
    </location>
    <ligand>
        <name>Zn(2+)</name>
        <dbReference type="ChEBI" id="CHEBI:29105"/>
        <label>2</label>
    </ligand>
</feature>
<accession>A0ABW3D240</accession>
<protein>
    <recommendedName>
        <fullName evidence="7">Peptidase T</fullName>
        <ecNumber evidence="7">3.4.11.4</ecNumber>
    </recommendedName>
    <alternativeName>
        <fullName evidence="7">Aminotripeptidase</fullName>
        <shortName evidence="7">Tripeptidase</shortName>
    </alternativeName>
    <alternativeName>
        <fullName evidence="7">Tripeptide aminopeptidase</fullName>
    </alternativeName>
</protein>
<dbReference type="Pfam" id="PF07687">
    <property type="entry name" value="M20_dimer"/>
    <property type="match status" value="1"/>
</dbReference>
<dbReference type="NCBIfam" id="NF003976">
    <property type="entry name" value="PRK05469.1"/>
    <property type="match status" value="1"/>
</dbReference>
<proteinExistence type="inferred from homology"/>
<feature type="active site" evidence="7">
    <location>
        <position position="83"/>
    </location>
</feature>
<evidence type="ECO:0000256" key="6">
    <source>
        <dbReference type="ARBA" id="ARBA00023049"/>
    </source>
</evidence>
<evidence type="ECO:0000256" key="5">
    <source>
        <dbReference type="ARBA" id="ARBA00022833"/>
    </source>
</evidence>
<dbReference type="HAMAP" id="MF_00550">
    <property type="entry name" value="Aminopeptidase_M20"/>
    <property type="match status" value="1"/>
</dbReference>
<comment type="subcellular location">
    <subcellularLocation>
        <location evidence="7">Cytoplasm</location>
    </subcellularLocation>
</comment>
<keyword evidence="10" id="KW-1185">Reference proteome</keyword>
<reference evidence="10" key="1">
    <citation type="journal article" date="2019" name="Int. J. Syst. Evol. Microbiol.">
        <title>The Global Catalogue of Microorganisms (GCM) 10K type strain sequencing project: providing services to taxonomists for standard genome sequencing and annotation.</title>
        <authorList>
            <consortium name="The Broad Institute Genomics Platform"/>
            <consortium name="The Broad Institute Genome Sequencing Center for Infectious Disease"/>
            <person name="Wu L."/>
            <person name="Ma J."/>
        </authorList>
    </citation>
    <scope>NUCLEOTIDE SEQUENCE [LARGE SCALE GENOMIC DNA]</scope>
    <source>
        <strain evidence="10">CCUG 62952</strain>
    </source>
</reference>
<dbReference type="CDD" id="cd03892">
    <property type="entry name" value="M20_peptT"/>
    <property type="match status" value="1"/>
</dbReference>
<evidence type="ECO:0000256" key="2">
    <source>
        <dbReference type="ARBA" id="ARBA00022670"/>
    </source>
</evidence>
<keyword evidence="2 7" id="KW-0645">Protease</keyword>
<feature type="binding site" evidence="7">
    <location>
        <position position="383"/>
    </location>
    <ligand>
        <name>Zn(2+)</name>
        <dbReference type="ChEBI" id="CHEBI:29105"/>
        <label>2</label>
    </ligand>
</feature>
<dbReference type="RefSeq" id="WP_386411247.1">
    <property type="nucleotide sequence ID" value="NZ_JBHTJH010000025.1"/>
</dbReference>
<feature type="active site" description="Proton acceptor" evidence="7">
    <location>
        <position position="178"/>
    </location>
</feature>
<dbReference type="SUPFAM" id="SSF55031">
    <property type="entry name" value="Bacterial exopeptidase dimerisation domain"/>
    <property type="match status" value="1"/>
</dbReference>
<dbReference type="PROSITE" id="PS00759">
    <property type="entry name" value="ARGE_DAPE_CPG2_2"/>
    <property type="match status" value="1"/>
</dbReference>
<dbReference type="InterPro" id="IPR011650">
    <property type="entry name" value="Peptidase_M20_dimer"/>
</dbReference>
<dbReference type="SUPFAM" id="SSF53187">
    <property type="entry name" value="Zn-dependent exopeptidases"/>
    <property type="match status" value="1"/>
</dbReference>
<dbReference type="EMBL" id="JBHTJH010000025">
    <property type="protein sequence ID" value="MFD0864148.1"/>
    <property type="molecule type" value="Genomic_DNA"/>
</dbReference>
<dbReference type="Proteomes" id="UP001596978">
    <property type="component" value="Unassembled WGS sequence"/>
</dbReference>
<dbReference type="Gene3D" id="3.40.630.10">
    <property type="entry name" value="Zn peptidases"/>
    <property type="match status" value="1"/>
</dbReference>
<keyword evidence="7 9" id="KW-0031">Aminopeptidase</keyword>